<accession>A0A6H1TZI0</accession>
<dbReference type="AlphaFoldDB" id="A0A6H1TZI0"/>
<dbReference type="Gene3D" id="3.40.50.150">
    <property type="entry name" value="Vaccinia Virus protein VP39"/>
    <property type="match status" value="1"/>
</dbReference>
<evidence type="ECO:0000313" key="2">
    <source>
        <dbReference type="EMBL" id="QIZ71991.1"/>
    </source>
</evidence>
<reference evidence="2 3" key="1">
    <citation type="submission" date="2020-04" db="EMBL/GenBank/DDBJ databases">
        <authorList>
            <person name="Basu S."/>
            <person name="Maruthanayagam V."/>
            <person name="Chakraborty S."/>
            <person name="Pramanik A."/>
            <person name="Mukherjee J."/>
            <person name="Brink B."/>
        </authorList>
    </citation>
    <scope>NUCLEOTIDE SEQUENCE [LARGE SCALE GENOMIC DNA]</scope>
    <source>
        <strain evidence="2 3">AP17</strain>
    </source>
</reference>
<protein>
    <submittedName>
        <fullName evidence="2">Class I SAM-dependent methyltransferase</fullName>
    </submittedName>
</protein>
<dbReference type="SUPFAM" id="SSF53335">
    <property type="entry name" value="S-adenosyl-L-methionine-dependent methyltransferases"/>
    <property type="match status" value="1"/>
</dbReference>
<evidence type="ECO:0000313" key="3">
    <source>
        <dbReference type="Proteomes" id="UP000500857"/>
    </source>
</evidence>
<dbReference type="GO" id="GO:0032259">
    <property type="term" value="P:methylation"/>
    <property type="evidence" value="ECO:0007669"/>
    <property type="project" value="UniProtKB-KW"/>
</dbReference>
<proteinExistence type="predicted"/>
<keyword evidence="2" id="KW-0808">Transferase</keyword>
<dbReference type="EMBL" id="CP051167">
    <property type="protein sequence ID" value="QIZ71991.1"/>
    <property type="molecule type" value="Genomic_DNA"/>
</dbReference>
<dbReference type="Pfam" id="PF08241">
    <property type="entry name" value="Methyltransf_11"/>
    <property type="match status" value="1"/>
</dbReference>
<dbReference type="CDD" id="cd02440">
    <property type="entry name" value="AdoMet_MTases"/>
    <property type="match status" value="1"/>
</dbReference>
<dbReference type="Proteomes" id="UP000500857">
    <property type="component" value="Chromosome"/>
</dbReference>
<sequence>MTEKHWPIRLFEKSVLKQRKYRELTELLGNCTGLHCLDIGSDNGVISYLFRQRGGEWKSADLEADAVRSIRELVGDNVFQIDGKKTPFADNEFDRAVIVDFLEHIESDREFVEELQRILKPGGELIINVPFVKNSGLRKLRLAIGQTDEKHGHVRHGYTVESLRELLGDRFSMVAAKTYSKFFSEFVDTVLTFAIDWLKKEQQSSQKGRIVTGNDLARYQKLFKIYSLIYPIVWAIAQLDNLLFWRSGYMLIVKTQVIKPERGDRGRKQAAFSGQNN</sequence>
<dbReference type="KEGG" id="oxy:HCG48_16535"/>
<dbReference type="RefSeq" id="WP_168570142.1">
    <property type="nucleotide sequence ID" value="NZ_CP051167.1"/>
</dbReference>
<name>A0A6H1TZI0_9CYAN</name>
<keyword evidence="3" id="KW-1185">Reference proteome</keyword>
<feature type="domain" description="Methyltransferase type 11" evidence="1">
    <location>
        <begin position="37"/>
        <end position="127"/>
    </location>
</feature>
<dbReference type="InterPro" id="IPR029063">
    <property type="entry name" value="SAM-dependent_MTases_sf"/>
</dbReference>
<gene>
    <name evidence="2" type="ORF">HCG48_16535</name>
</gene>
<dbReference type="GO" id="GO:0008757">
    <property type="term" value="F:S-adenosylmethionine-dependent methyltransferase activity"/>
    <property type="evidence" value="ECO:0007669"/>
    <property type="project" value="InterPro"/>
</dbReference>
<organism evidence="2 3">
    <name type="scientific">Oxynema aestuarii AP17</name>
    <dbReference type="NCBI Taxonomy" id="2064643"/>
    <lineage>
        <taxon>Bacteria</taxon>
        <taxon>Bacillati</taxon>
        <taxon>Cyanobacteriota</taxon>
        <taxon>Cyanophyceae</taxon>
        <taxon>Oscillatoriophycideae</taxon>
        <taxon>Oscillatoriales</taxon>
        <taxon>Oscillatoriaceae</taxon>
        <taxon>Oxynema</taxon>
        <taxon>Oxynema aestuarii</taxon>
    </lineage>
</organism>
<dbReference type="InterPro" id="IPR013216">
    <property type="entry name" value="Methyltransf_11"/>
</dbReference>
<evidence type="ECO:0000259" key="1">
    <source>
        <dbReference type="Pfam" id="PF08241"/>
    </source>
</evidence>
<keyword evidence="2" id="KW-0489">Methyltransferase</keyword>